<comment type="similarity">
    <text evidence="1">Belongs to the metallo-dependent hydrolases superfamily. CpsB/CapC family.</text>
</comment>
<evidence type="ECO:0000256" key="3">
    <source>
        <dbReference type="ARBA" id="ARBA00022801"/>
    </source>
</evidence>
<evidence type="ECO:0000256" key="2">
    <source>
        <dbReference type="ARBA" id="ARBA00013064"/>
    </source>
</evidence>
<dbReference type="Proteomes" id="UP001212170">
    <property type="component" value="Unassembled WGS sequence"/>
</dbReference>
<reference evidence="5 6" key="1">
    <citation type="journal article" date="2023" name="Chemosphere">
        <title>Whole genome analysis of Flavobacterium aziz-sancarii sp. nov., isolated from Ardley Island (Antarctica), revealed a rich resistome and bioremediation potential.</title>
        <authorList>
            <person name="Otur C."/>
            <person name="Okay S."/>
            <person name="Kurt-Kizildogan A."/>
        </authorList>
    </citation>
    <scope>NUCLEOTIDE SEQUENCE [LARGE SCALE GENOMIC DNA]</scope>
    <source>
        <strain evidence="5 6">AC</strain>
    </source>
</reference>
<dbReference type="PANTHER" id="PTHR39181:SF1">
    <property type="entry name" value="TYROSINE-PROTEIN PHOSPHATASE YWQE"/>
    <property type="match status" value="1"/>
</dbReference>
<evidence type="ECO:0000313" key="5">
    <source>
        <dbReference type="EMBL" id="MDA6071514.1"/>
    </source>
</evidence>
<sequence length="243" mass="28434">MFSIFKSKFYLKEILPDGYIDIHNHILAGIDDGAKTPEETNYLIAQMKALNIKAAFATPHTFNGLWNNTSESIRQAYEIALKNDDNRMFLKGYASEYMLDNTLIEKSREEKLLGLSKNYILIEFNLFNNPLNLYEMLFELKTKNYKVIIAHPERYLYFHNSIGKYQKLKEYGVFFQLNLLSLTGYYGKSIQRQAIELFKNDLYDFTGSDIHSATEITQFKTVPLQIPDKKKMDRLLENNTIFL</sequence>
<keyword evidence="3" id="KW-0378">Hydrolase</keyword>
<evidence type="ECO:0000256" key="1">
    <source>
        <dbReference type="ARBA" id="ARBA00005750"/>
    </source>
</evidence>
<protein>
    <recommendedName>
        <fullName evidence="2">protein-tyrosine-phosphatase</fullName>
        <ecNumber evidence="2">3.1.3.48</ecNumber>
    </recommendedName>
</protein>
<comment type="catalytic activity">
    <reaction evidence="4">
        <text>O-phospho-L-tyrosyl-[protein] + H2O = L-tyrosyl-[protein] + phosphate</text>
        <dbReference type="Rhea" id="RHEA:10684"/>
        <dbReference type="Rhea" id="RHEA-COMP:10136"/>
        <dbReference type="Rhea" id="RHEA-COMP:20101"/>
        <dbReference type="ChEBI" id="CHEBI:15377"/>
        <dbReference type="ChEBI" id="CHEBI:43474"/>
        <dbReference type="ChEBI" id="CHEBI:46858"/>
        <dbReference type="ChEBI" id="CHEBI:61978"/>
        <dbReference type="EC" id="3.1.3.48"/>
    </reaction>
</comment>
<dbReference type="Gene3D" id="3.20.20.140">
    <property type="entry name" value="Metal-dependent hydrolases"/>
    <property type="match status" value="1"/>
</dbReference>
<keyword evidence="6" id="KW-1185">Reference proteome</keyword>
<dbReference type="SUPFAM" id="SSF89550">
    <property type="entry name" value="PHP domain-like"/>
    <property type="match status" value="1"/>
</dbReference>
<evidence type="ECO:0000256" key="4">
    <source>
        <dbReference type="ARBA" id="ARBA00051722"/>
    </source>
</evidence>
<proteinExistence type="inferred from homology"/>
<comment type="caution">
    <text evidence="5">The sequence shown here is derived from an EMBL/GenBank/DDBJ whole genome shotgun (WGS) entry which is preliminary data.</text>
</comment>
<dbReference type="InterPro" id="IPR016667">
    <property type="entry name" value="Caps_polysacc_synth_CpsB/CapC"/>
</dbReference>
<gene>
    <name evidence="5" type="ORF">NJT12_17985</name>
</gene>
<dbReference type="EMBL" id="JAMZNK010000036">
    <property type="protein sequence ID" value="MDA6071514.1"/>
    <property type="molecule type" value="Genomic_DNA"/>
</dbReference>
<dbReference type="Pfam" id="PF19567">
    <property type="entry name" value="CpsB_CapC"/>
    <property type="match status" value="1"/>
</dbReference>
<dbReference type="PIRSF" id="PIRSF016557">
    <property type="entry name" value="Caps_synth_CpsB"/>
    <property type="match status" value="1"/>
</dbReference>
<evidence type="ECO:0000313" key="6">
    <source>
        <dbReference type="Proteomes" id="UP001212170"/>
    </source>
</evidence>
<dbReference type="EC" id="3.1.3.48" evidence="2"/>
<accession>A0ABT4WHD7</accession>
<dbReference type="InterPro" id="IPR016195">
    <property type="entry name" value="Pol/histidinol_Pase-like"/>
</dbReference>
<dbReference type="PANTHER" id="PTHR39181">
    <property type="entry name" value="TYROSINE-PROTEIN PHOSPHATASE YWQE"/>
    <property type="match status" value="1"/>
</dbReference>
<organism evidence="5 6">
    <name type="scientific">Flavobacterium azizsancarii</name>
    <dbReference type="NCBI Taxonomy" id="2961580"/>
    <lineage>
        <taxon>Bacteria</taxon>
        <taxon>Pseudomonadati</taxon>
        <taxon>Bacteroidota</taxon>
        <taxon>Flavobacteriia</taxon>
        <taxon>Flavobacteriales</taxon>
        <taxon>Flavobacteriaceae</taxon>
        <taxon>Flavobacterium</taxon>
    </lineage>
</organism>
<dbReference type="RefSeq" id="WP_271337312.1">
    <property type="nucleotide sequence ID" value="NZ_JAMZNK010000036.1"/>
</dbReference>
<name>A0ABT4WHD7_9FLAO</name>